<evidence type="ECO:0008006" key="3">
    <source>
        <dbReference type="Google" id="ProtNLM"/>
    </source>
</evidence>
<proteinExistence type="predicted"/>
<comment type="caution">
    <text evidence="1">The sequence shown here is derived from an EMBL/GenBank/DDBJ whole genome shotgun (WGS) entry which is preliminary data.</text>
</comment>
<accession>A0AB35WU52</accession>
<organism evidence="1 2">
    <name type="scientific">Pseudomonas auratipiscis</name>
    <dbReference type="NCBI Taxonomy" id="3115853"/>
    <lineage>
        <taxon>Bacteria</taxon>
        <taxon>Pseudomonadati</taxon>
        <taxon>Pseudomonadota</taxon>
        <taxon>Gammaproteobacteria</taxon>
        <taxon>Pseudomonadales</taxon>
        <taxon>Pseudomonadaceae</taxon>
        <taxon>Pseudomonas</taxon>
    </lineage>
</organism>
<reference evidence="1 2" key="1">
    <citation type="submission" date="2024-01" db="EMBL/GenBank/DDBJ databases">
        <title>Unpublished Manusciprt.</title>
        <authorList>
            <person name="Duman M."/>
            <person name="Valdes E.G."/>
            <person name="Ajmi N."/>
            <person name="Altun S."/>
            <person name="Saticioglu I.B."/>
        </authorList>
    </citation>
    <scope>NUCLEOTIDE SEQUENCE [LARGE SCALE GENOMIC DNA]</scope>
    <source>
        <strain evidence="1 2">120P</strain>
    </source>
</reference>
<dbReference type="EMBL" id="JAZDQP010000006">
    <property type="protein sequence ID" value="MEE1866784.1"/>
    <property type="molecule type" value="Genomic_DNA"/>
</dbReference>
<evidence type="ECO:0000313" key="1">
    <source>
        <dbReference type="EMBL" id="MEE1866784.1"/>
    </source>
</evidence>
<dbReference type="Proteomes" id="UP001307839">
    <property type="component" value="Unassembled WGS sequence"/>
</dbReference>
<name>A0AB35WU52_9PSED</name>
<protein>
    <recommendedName>
        <fullName evidence="3">Fis family transcriptional regulator</fullName>
    </recommendedName>
</protein>
<evidence type="ECO:0000313" key="2">
    <source>
        <dbReference type="Proteomes" id="UP001307839"/>
    </source>
</evidence>
<keyword evidence="2" id="KW-1185">Reference proteome</keyword>
<gene>
    <name evidence="1" type="ORF">V0R53_10280</name>
</gene>
<dbReference type="RefSeq" id="WP_330079442.1">
    <property type="nucleotide sequence ID" value="NZ_JAZDCU010000009.1"/>
</dbReference>
<dbReference type="AlphaFoldDB" id="A0AB35WU52"/>
<sequence>MASSKRQHHAMERELARALTCACESAKGQILGFEWLTHRVNYDSFPDSLIVTWVFDSESHLTAALCSHDQAWMHDLTQAAFEDIGISVADITRHLEFDCEERCAISHQGNWALRLGSRQRSGGKHGKGH</sequence>